<feature type="compositionally biased region" description="Basic and acidic residues" evidence="5">
    <location>
        <begin position="112"/>
        <end position="136"/>
    </location>
</feature>
<dbReference type="GO" id="GO:0005615">
    <property type="term" value="C:extracellular space"/>
    <property type="evidence" value="ECO:0007669"/>
    <property type="project" value="TreeGrafter"/>
</dbReference>
<dbReference type="AlphaFoldDB" id="A0AAJ7L779"/>
<evidence type="ECO:0000313" key="7">
    <source>
        <dbReference type="Proteomes" id="UP000694867"/>
    </source>
</evidence>
<dbReference type="RefSeq" id="XP_018496034.1">
    <property type="nucleotide sequence ID" value="XM_018640518.1"/>
</dbReference>
<dbReference type="InterPro" id="IPR004133">
    <property type="entry name" value="DAN_dom"/>
</dbReference>
<evidence type="ECO:0000256" key="2">
    <source>
        <dbReference type="ARBA" id="ARBA00022525"/>
    </source>
</evidence>
<evidence type="ECO:0000256" key="1">
    <source>
        <dbReference type="ARBA" id="ARBA00004613"/>
    </source>
</evidence>
<dbReference type="KEGG" id="goe:100902224"/>
<dbReference type="InterPro" id="IPR029034">
    <property type="entry name" value="Cystine-knot_cytokine"/>
</dbReference>
<reference evidence="8" key="1">
    <citation type="submission" date="2025-08" db="UniProtKB">
        <authorList>
            <consortium name="RefSeq"/>
        </authorList>
    </citation>
    <scope>IDENTIFICATION</scope>
</reference>
<dbReference type="Pfam" id="PF03045">
    <property type="entry name" value="DAN"/>
    <property type="match status" value="1"/>
</dbReference>
<feature type="region of interest" description="Disordered" evidence="5">
    <location>
        <begin position="77"/>
        <end position="151"/>
    </location>
</feature>
<evidence type="ECO:0000259" key="6">
    <source>
        <dbReference type="SMART" id="SM00041"/>
    </source>
</evidence>
<feature type="compositionally biased region" description="Polar residues" evidence="5">
    <location>
        <begin position="77"/>
        <end position="93"/>
    </location>
</feature>
<keyword evidence="2" id="KW-0964">Secreted</keyword>
<organism evidence="7 8">
    <name type="scientific">Galendromus occidentalis</name>
    <name type="common">western predatory mite</name>
    <dbReference type="NCBI Taxonomy" id="34638"/>
    <lineage>
        <taxon>Eukaryota</taxon>
        <taxon>Metazoa</taxon>
        <taxon>Ecdysozoa</taxon>
        <taxon>Arthropoda</taxon>
        <taxon>Chelicerata</taxon>
        <taxon>Arachnida</taxon>
        <taxon>Acari</taxon>
        <taxon>Parasitiformes</taxon>
        <taxon>Mesostigmata</taxon>
        <taxon>Gamasina</taxon>
        <taxon>Phytoseioidea</taxon>
        <taxon>Phytoseiidae</taxon>
        <taxon>Typhlodrominae</taxon>
        <taxon>Galendromus</taxon>
    </lineage>
</organism>
<comment type="subcellular location">
    <subcellularLocation>
        <location evidence="1">Secreted</location>
    </subcellularLocation>
</comment>
<dbReference type="Proteomes" id="UP000694867">
    <property type="component" value="Unplaced"/>
</dbReference>
<dbReference type="PANTHER" id="PTHR15283:SF4">
    <property type="entry name" value="BURSICON"/>
    <property type="match status" value="1"/>
</dbReference>
<name>A0AAJ7L779_9ACAR</name>
<protein>
    <submittedName>
        <fullName evidence="8">Uncharacterized protein LOC100902224</fullName>
    </submittedName>
</protein>
<evidence type="ECO:0000256" key="4">
    <source>
        <dbReference type="ARBA" id="ARBA00023157"/>
    </source>
</evidence>
<feature type="compositionally biased region" description="Basic residues" evidence="5">
    <location>
        <begin position="137"/>
        <end position="148"/>
    </location>
</feature>
<dbReference type="GO" id="GO:0036122">
    <property type="term" value="F:BMP binding"/>
    <property type="evidence" value="ECO:0007669"/>
    <property type="project" value="TreeGrafter"/>
</dbReference>
<proteinExistence type="predicted"/>
<sequence length="304" mass="33215">MASSNLGLRPIGGWLSAPIPPPFSPGAATVCHKNIKVSSALLAAAVFSLASGSQPPIKKATHMAFYKWISRSSSNNELSPALSTGQAASSQELVKSDSEDSDTASGSSPWKGVDETTDKDDLFHEDASRKLIEAPRPKRNRRPSRRRCTVNGNCRRGPVSRILRNLNRELPKFGIDKELQEGVAQDDDKTPDLLTEKSSAQVLMSLDKIRDDFCKIQTFAQKIEVEGCHPKTIVNNMCYGQCNSFYIPNHGLPPFRTCGNCEASKTQKLRITLVCPGRLDGLHAVYVDKVLSCRCTSRAAGAHF</sequence>
<keyword evidence="4" id="KW-1015">Disulfide bond</keyword>
<evidence type="ECO:0000256" key="5">
    <source>
        <dbReference type="SAM" id="MobiDB-lite"/>
    </source>
</evidence>
<accession>A0AAJ7L779</accession>
<dbReference type="SMART" id="SM00041">
    <property type="entry name" value="CT"/>
    <property type="match status" value="1"/>
</dbReference>
<evidence type="ECO:0000256" key="3">
    <source>
        <dbReference type="ARBA" id="ARBA00022729"/>
    </source>
</evidence>
<dbReference type="Gene3D" id="2.10.90.10">
    <property type="entry name" value="Cystine-knot cytokines"/>
    <property type="match status" value="1"/>
</dbReference>
<evidence type="ECO:0000313" key="8">
    <source>
        <dbReference type="RefSeq" id="XP_018496034.1"/>
    </source>
</evidence>
<dbReference type="GO" id="GO:0048018">
    <property type="term" value="F:receptor ligand activity"/>
    <property type="evidence" value="ECO:0007669"/>
    <property type="project" value="TreeGrafter"/>
</dbReference>
<feature type="domain" description="CTCK" evidence="6">
    <location>
        <begin position="216"/>
        <end position="301"/>
    </location>
</feature>
<keyword evidence="7" id="KW-1185">Reference proteome</keyword>
<keyword evidence="3" id="KW-0732">Signal</keyword>
<dbReference type="GO" id="GO:0009887">
    <property type="term" value="P:animal organ morphogenesis"/>
    <property type="evidence" value="ECO:0007669"/>
    <property type="project" value="TreeGrafter"/>
</dbReference>
<dbReference type="PANTHER" id="PTHR15283">
    <property type="entry name" value="GREMLIN 1"/>
    <property type="match status" value="1"/>
</dbReference>
<dbReference type="GO" id="GO:0038098">
    <property type="term" value="P:sequestering of BMP from receptor via BMP binding"/>
    <property type="evidence" value="ECO:0007669"/>
    <property type="project" value="TreeGrafter"/>
</dbReference>
<dbReference type="InterPro" id="IPR006207">
    <property type="entry name" value="Cys_knot_C"/>
</dbReference>
<dbReference type="GeneID" id="100902224"/>
<gene>
    <name evidence="8" type="primary">LOC100902224</name>
</gene>